<evidence type="ECO:0000313" key="2">
    <source>
        <dbReference type="EMBL" id="POW04885.1"/>
    </source>
</evidence>
<dbReference type="VEuPathDB" id="FungiDB:PSTT_10079"/>
<sequence>MNDAGSKGNGKPPMNPESDTIKPPWLKPKPIEKNTPVALPARTPTLPFASRRARLEEAMIGMMIKLQTPESHSHSPSDDVNLCTFRTLDGPAYTGLYQDVEPFLLWLNSLHMFFCSKEIMNEHTKIILTGGFIKESNLLGFFATGSKHLLEGTWTEFCKELMATALPSHWKTPIQKQLWFLKMTTSETTVNDKDLAEGITFDLLDVVESDIYKLHLLEESPFGFSEFAARCHYSKRHCGNTHGTCPGLVNCLKVHIPPSFVAPPKNYVTPTDWTRAQAANRKAPTPHLPARRQTSRPAGVAGISDKEMWPEYDHMSEAALDAIDTQADICETLALDKICATDNKAILAEFGDLSFPPTVLSSAEEQFPEDTSEMDRDVSAAAASPPPVYLGPTGRCLPCFCVPAQKFDLSVSGRPRRQPRDNFPTTTANFYFIPARQHPGPTQTVRLRDAKTS</sequence>
<organism evidence="2 3">
    <name type="scientific">Puccinia striiformis</name>
    <dbReference type="NCBI Taxonomy" id="27350"/>
    <lineage>
        <taxon>Eukaryota</taxon>
        <taxon>Fungi</taxon>
        <taxon>Dikarya</taxon>
        <taxon>Basidiomycota</taxon>
        <taxon>Pucciniomycotina</taxon>
        <taxon>Pucciniomycetes</taxon>
        <taxon>Pucciniales</taxon>
        <taxon>Pucciniaceae</taxon>
        <taxon>Puccinia</taxon>
    </lineage>
</organism>
<feature type="region of interest" description="Disordered" evidence="1">
    <location>
        <begin position="280"/>
        <end position="300"/>
    </location>
</feature>
<accession>A0A2S4V605</accession>
<reference evidence="2" key="1">
    <citation type="submission" date="2017-12" db="EMBL/GenBank/DDBJ databases">
        <title>Gene loss provides genomic basis for host adaptation in cereal stripe rust fungi.</title>
        <authorList>
            <person name="Xia C."/>
        </authorList>
    </citation>
    <scope>NUCLEOTIDE SEQUENCE [LARGE SCALE GENOMIC DNA]</scope>
    <source>
        <strain evidence="2">93-210</strain>
    </source>
</reference>
<keyword evidence="3" id="KW-1185">Reference proteome</keyword>
<comment type="caution">
    <text evidence="2">The sequence shown here is derived from an EMBL/GenBank/DDBJ whole genome shotgun (WGS) entry which is preliminary data.</text>
</comment>
<proteinExistence type="predicted"/>
<evidence type="ECO:0000256" key="1">
    <source>
        <dbReference type="SAM" id="MobiDB-lite"/>
    </source>
</evidence>
<dbReference type="AlphaFoldDB" id="A0A2S4V605"/>
<name>A0A2S4V605_9BASI</name>
<dbReference type="Proteomes" id="UP000239156">
    <property type="component" value="Unassembled WGS sequence"/>
</dbReference>
<dbReference type="VEuPathDB" id="FungiDB:PSHT_13640"/>
<protein>
    <submittedName>
        <fullName evidence="2">Uncharacterized protein</fullName>
    </submittedName>
</protein>
<evidence type="ECO:0000313" key="3">
    <source>
        <dbReference type="Proteomes" id="UP000239156"/>
    </source>
</evidence>
<gene>
    <name evidence="2" type="ORF">PSTT_10079</name>
</gene>
<feature type="region of interest" description="Disordered" evidence="1">
    <location>
        <begin position="1"/>
        <end position="39"/>
    </location>
</feature>
<dbReference type="EMBL" id="PKSL01000106">
    <property type="protein sequence ID" value="POW04885.1"/>
    <property type="molecule type" value="Genomic_DNA"/>
</dbReference>